<proteinExistence type="predicted"/>
<evidence type="ECO:0000313" key="1">
    <source>
        <dbReference type="Proteomes" id="UP000887579"/>
    </source>
</evidence>
<accession>A0AC34GX82</accession>
<sequence>MIKSSKEKKREKEYLLEKMKTFLVIFAVISVCYADDVSSTVTPQSTTPSPPQTPAPLNNTLTGTIKNTDAPMQKGIPVQKSQGVVLTLTTNNKTAILYVSTDSKNPQPNADNNNYAVACLSSNNYMAQIQIPSTVFTAPTTAASFLADTTGDTTIYISLIALSTEVAYTLEYKPLVIVPPATSPATTPTVPASPTTSSSTMLLPAFFNTALLIFLYNYFTFSN</sequence>
<evidence type="ECO:0000313" key="2">
    <source>
        <dbReference type="WBParaSite" id="ES5_v2.g9481.t1"/>
    </source>
</evidence>
<protein>
    <submittedName>
        <fullName evidence="2">Uncharacterized protein</fullName>
    </submittedName>
</protein>
<reference evidence="2" key="1">
    <citation type="submission" date="2022-11" db="UniProtKB">
        <authorList>
            <consortium name="WormBaseParasite"/>
        </authorList>
    </citation>
    <scope>IDENTIFICATION</scope>
</reference>
<dbReference type="Proteomes" id="UP000887579">
    <property type="component" value="Unplaced"/>
</dbReference>
<name>A0AC34GX82_9BILA</name>
<organism evidence="1 2">
    <name type="scientific">Panagrolaimus sp. ES5</name>
    <dbReference type="NCBI Taxonomy" id="591445"/>
    <lineage>
        <taxon>Eukaryota</taxon>
        <taxon>Metazoa</taxon>
        <taxon>Ecdysozoa</taxon>
        <taxon>Nematoda</taxon>
        <taxon>Chromadorea</taxon>
        <taxon>Rhabditida</taxon>
        <taxon>Tylenchina</taxon>
        <taxon>Panagrolaimomorpha</taxon>
        <taxon>Panagrolaimoidea</taxon>
        <taxon>Panagrolaimidae</taxon>
        <taxon>Panagrolaimus</taxon>
    </lineage>
</organism>
<dbReference type="WBParaSite" id="ES5_v2.g9481.t1">
    <property type="protein sequence ID" value="ES5_v2.g9481.t1"/>
    <property type="gene ID" value="ES5_v2.g9481"/>
</dbReference>